<evidence type="ECO:0000313" key="3">
    <source>
        <dbReference type="Proteomes" id="UP000007519"/>
    </source>
</evidence>
<dbReference type="AlphaFoldDB" id="H6L226"/>
<evidence type="ECO:0000256" key="1">
    <source>
        <dbReference type="SAM" id="MobiDB-lite"/>
    </source>
</evidence>
<dbReference type="STRING" id="984262.SGRA_0826"/>
<sequence>MGDTSARQKKGGSCLGVLGQNSGLGTKKAPRTGLSAYYEYNQS</sequence>
<dbReference type="EMBL" id="CP002831">
    <property type="protein sequence ID" value="AFC23563.1"/>
    <property type="molecule type" value="Genomic_DNA"/>
</dbReference>
<proteinExistence type="predicted"/>
<feature type="region of interest" description="Disordered" evidence="1">
    <location>
        <begin position="1"/>
        <end position="30"/>
    </location>
</feature>
<dbReference type="KEGG" id="sgn:SGRA_0826"/>
<accession>H6L226</accession>
<name>H6L226_SAPGL</name>
<keyword evidence="3" id="KW-1185">Reference proteome</keyword>
<organism evidence="2 3">
    <name type="scientific">Saprospira grandis (strain Lewin)</name>
    <dbReference type="NCBI Taxonomy" id="984262"/>
    <lineage>
        <taxon>Bacteria</taxon>
        <taxon>Pseudomonadati</taxon>
        <taxon>Bacteroidota</taxon>
        <taxon>Saprospiria</taxon>
        <taxon>Saprospirales</taxon>
        <taxon>Saprospiraceae</taxon>
        <taxon>Saprospira</taxon>
    </lineage>
</organism>
<gene>
    <name evidence="2" type="ordered locus">SGRA_0826</name>
</gene>
<dbReference type="HOGENOM" id="CLU_3239418_0_0_10"/>
<protein>
    <submittedName>
        <fullName evidence="2">Uncharacterized protein</fullName>
    </submittedName>
</protein>
<reference evidence="2 3" key="1">
    <citation type="journal article" date="2012" name="Stand. Genomic Sci.">
        <title>Complete genome sequencing and analysis of Saprospira grandis str. Lewin, a predatory marine bacterium.</title>
        <authorList>
            <person name="Saw J.H."/>
            <person name="Yuryev A."/>
            <person name="Kanbe M."/>
            <person name="Hou S."/>
            <person name="Young A.G."/>
            <person name="Aizawa S."/>
            <person name="Alam M."/>
        </authorList>
    </citation>
    <scope>NUCLEOTIDE SEQUENCE [LARGE SCALE GENOMIC DNA]</scope>
    <source>
        <strain evidence="2 3">Lewin</strain>
    </source>
</reference>
<evidence type="ECO:0000313" key="2">
    <source>
        <dbReference type="EMBL" id="AFC23563.1"/>
    </source>
</evidence>
<dbReference type="Proteomes" id="UP000007519">
    <property type="component" value="Chromosome"/>
</dbReference>